<dbReference type="InterPro" id="IPR001387">
    <property type="entry name" value="Cro/C1-type_HTH"/>
</dbReference>
<comment type="caution">
    <text evidence="2">The sequence shown here is derived from an EMBL/GenBank/DDBJ whole genome shotgun (WGS) entry which is preliminary data.</text>
</comment>
<feature type="domain" description="DUF5753" evidence="1">
    <location>
        <begin position="101"/>
        <end position="285"/>
    </location>
</feature>
<gene>
    <name evidence="2" type="ORF">C8259_13605</name>
</gene>
<sequence length="288" mass="32430">MPKLESTVPRRQLGRYLRELRFASGMTIAEAAVLVERGSSTLQRLEKGVAERIRVLDVEALCRIYDADETTSAALIGLAQQAKVKSWYHEYGDLIPENFDVYMGLEVAARSLKTYQIELIPGLLQTADYARAVIESGLPDESRVDIDRRVRLRMQRQVLIRRTSRPATLDVVLHEAVLHRVIGGQRIMEAQRRHLADISTRPNVTLRVLPFTAGLPRCAVTGAFTILDFGKNPKGAPIEPPVIYVPNFAGEIYLEKEVDIHRYDRAYKAIQAAALDADSSRDLIRGRR</sequence>
<dbReference type="GO" id="GO:0003677">
    <property type="term" value="F:DNA binding"/>
    <property type="evidence" value="ECO:0007669"/>
    <property type="project" value="InterPro"/>
</dbReference>
<dbReference type="AlphaFoldDB" id="A0A2T2Z4Y4"/>
<dbReference type="Proteomes" id="UP000241647">
    <property type="component" value="Unassembled WGS sequence"/>
</dbReference>
<dbReference type="RefSeq" id="WP_063032449.1">
    <property type="nucleotide sequence ID" value="NZ_PYHS01000006.1"/>
</dbReference>
<dbReference type="SUPFAM" id="SSF47413">
    <property type="entry name" value="lambda repressor-like DNA-binding domains"/>
    <property type="match status" value="1"/>
</dbReference>
<organism evidence="2 3">
    <name type="scientific">Nocardia nova</name>
    <dbReference type="NCBI Taxonomy" id="37330"/>
    <lineage>
        <taxon>Bacteria</taxon>
        <taxon>Bacillati</taxon>
        <taxon>Actinomycetota</taxon>
        <taxon>Actinomycetes</taxon>
        <taxon>Mycobacteriales</taxon>
        <taxon>Nocardiaceae</taxon>
        <taxon>Nocardia</taxon>
    </lineage>
</organism>
<evidence type="ECO:0000313" key="2">
    <source>
        <dbReference type="EMBL" id="PSR62805.1"/>
    </source>
</evidence>
<proteinExistence type="predicted"/>
<name>A0A2T2Z4Y4_9NOCA</name>
<dbReference type="CDD" id="cd00093">
    <property type="entry name" value="HTH_XRE"/>
    <property type="match status" value="1"/>
</dbReference>
<protein>
    <submittedName>
        <fullName evidence="2">XRE family transcriptional regulator</fullName>
    </submittedName>
</protein>
<dbReference type="InterPro" id="IPR043917">
    <property type="entry name" value="DUF5753"/>
</dbReference>
<dbReference type="Pfam" id="PF13560">
    <property type="entry name" value="HTH_31"/>
    <property type="match status" value="1"/>
</dbReference>
<dbReference type="EMBL" id="PYHS01000006">
    <property type="protein sequence ID" value="PSR62805.1"/>
    <property type="molecule type" value="Genomic_DNA"/>
</dbReference>
<evidence type="ECO:0000259" key="1">
    <source>
        <dbReference type="Pfam" id="PF19054"/>
    </source>
</evidence>
<accession>A0A2T2Z4Y4</accession>
<reference evidence="2 3" key="1">
    <citation type="submission" date="2018-02" db="EMBL/GenBank/DDBJ databases">
        <title>8 Nocardia nova and 1 Nocardia cyriacigeorgica strain used for evolution to TMP-SMX.</title>
        <authorList>
            <person name="Mehta H."/>
            <person name="Weng J."/>
            <person name="Shamoo Y."/>
        </authorList>
    </citation>
    <scope>NUCLEOTIDE SEQUENCE [LARGE SCALE GENOMIC DNA]</scope>
    <source>
        <strain evidence="2 3">ATCC 33727</strain>
    </source>
</reference>
<evidence type="ECO:0000313" key="3">
    <source>
        <dbReference type="Proteomes" id="UP000241647"/>
    </source>
</evidence>
<dbReference type="Pfam" id="PF19054">
    <property type="entry name" value="DUF5753"/>
    <property type="match status" value="1"/>
</dbReference>
<dbReference type="Gene3D" id="1.10.260.40">
    <property type="entry name" value="lambda repressor-like DNA-binding domains"/>
    <property type="match status" value="1"/>
</dbReference>
<dbReference type="InterPro" id="IPR010982">
    <property type="entry name" value="Lambda_DNA-bd_dom_sf"/>
</dbReference>